<dbReference type="Gene3D" id="3.30.70.260">
    <property type="match status" value="1"/>
</dbReference>
<evidence type="ECO:0000256" key="1">
    <source>
        <dbReference type="SAM" id="MobiDB-lite"/>
    </source>
</evidence>
<organism evidence="3 4">
    <name type="scientific">Symplocastrum torsivum CPER-KK1</name>
    <dbReference type="NCBI Taxonomy" id="450513"/>
    <lineage>
        <taxon>Bacteria</taxon>
        <taxon>Bacillati</taxon>
        <taxon>Cyanobacteriota</taxon>
        <taxon>Cyanophyceae</taxon>
        <taxon>Oscillatoriophycideae</taxon>
        <taxon>Oscillatoriales</taxon>
        <taxon>Microcoleaceae</taxon>
        <taxon>Symplocastrum</taxon>
    </lineage>
</organism>
<dbReference type="EMBL" id="JAHHIF010000026">
    <property type="protein sequence ID" value="MBW4546529.1"/>
    <property type="molecule type" value="Genomic_DNA"/>
</dbReference>
<dbReference type="InterPro" id="IPR018449">
    <property type="entry name" value="NIL_domain"/>
</dbReference>
<dbReference type="Proteomes" id="UP000753908">
    <property type="component" value="Unassembled WGS sequence"/>
</dbReference>
<dbReference type="Pfam" id="PF09383">
    <property type="entry name" value="NIL"/>
    <property type="match status" value="1"/>
</dbReference>
<reference evidence="3" key="1">
    <citation type="submission" date="2021-05" db="EMBL/GenBank/DDBJ databases">
        <authorList>
            <person name="Pietrasiak N."/>
            <person name="Ward R."/>
            <person name="Stajich J.E."/>
            <person name="Kurbessoian T."/>
        </authorList>
    </citation>
    <scope>NUCLEOTIDE SEQUENCE</scope>
    <source>
        <strain evidence="3">CPER-KK1</strain>
    </source>
</reference>
<feature type="domain" description="NIL" evidence="2">
    <location>
        <begin position="32"/>
        <end position="106"/>
    </location>
</feature>
<dbReference type="AlphaFoldDB" id="A0A951PNQ8"/>
<feature type="region of interest" description="Disordered" evidence="1">
    <location>
        <begin position="1"/>
        <end position="35"/>
    </location>
</feature>
<evidence type="ECO:0000313" key="4">
    <source>
        <dbReference type="Proteomes" id="UP000753908"/>
    </source>
</evidence>
<gene>
    <name evidence="3" type="ORF">KME25_19085</name>
</gene>
<sequence length="114" mass="12924">MTTHGIDNFQEKLLEPLQLTEENETPGSSRPTHTRIRVRIPKEYNDEPVISRLVSHHGVTVNIAAALLGANARDDGWFDLELRGTSPQIQSALIYLDEMDLEIWGELDTEKDGW</sequence>
<evidence type="ECO:0000313" key="3">
    <source>
        <dbReference type="EMBL" id="MBW4546529.1"/>
    </source>
</evidence>
<accession>A0A951PNQ8</accession>
<dbReference type="SUPFAM" id="SSF55021">
    <property type="entry name" value="ACT-like"/>
    <property type="match status" value="1"/>
</dbReference>
<reference evidence="3" key="2">
    <citation type="journal article" date="2022" name="Microbiol. Resour. Announc.">
        <title>Metagenome Sequencing to Explore Phylogenomics of Terrestrial Cyanobacteria.</title>
        <authorList>
            <person name="Ward R.D."/>
            <person name="Stajich J.E."/>
            <person name="Johansen J.R."/>
            <person name="Huntemann M."/>
            <person name="Clum A."/>
            <person name="Foster B."/>
            <person name="Foster B."/>
            <person name="Roux S."/>
            <person name="Palaniappan K."/>
            <person name="Varghese N."/>
            <person name="Mukherjee S."/>
            <person name="Reddy T.B.K."/>
            <person name="Daum C."/>
            <person name="Copeland A."/>
            <person name="Chen I.A."/>
            <person name="Ivanova N.N."/>
            <person name="Kyrpides N.C."/>
            <person name="Shapiro N."/>
            <person name="Eloe-Fadrosh E.A."/>
            <person name="Pietrasiak N."/>
        </authorList>
    </citation>
    <scope>NUCLEOTIDE SEQUENCE</scope>
    <source>
        <strain evidence="3">CPER-KK1</strain>
    </source>
</reference>
<dbReference type="InterPro" id="IPR045865">
    <property type="entry name" value="ACT-like_dom_sf"/>
</dbReference>
<comment type="caution">
    <text evidence="3">The sequence shown here is derived from an EMBL/GenBank/DDBJ whole genome shotgun (WGS) entry which is preliminary data.</text>
</comment>
<protein>
    <submittedName>
        <fullName evidence="3">NIL domain-containing protein</fullName>
    </submittedName>
</protein>
<dbReference type="SMART" id="SM00930">
    <property type="entry name" value="NIL"/>
    <property type="match status" value="1"/>
</dbReference>
<name>A0A951PNQ8_9CYAN</name>
<evidence type="ECO:0000259" key="2">
    <source>
        <dbReference type="SMART" id="SM00930"/>
    </source>
</evidence>
<proteinExistence type="predicted"/>